<dbReference type="SUPFAM" id="SSF52343">
    <property type="entry name" value="Ferredoxin reductase-like, C-terminal NADP-linked domain"/>
    <property type="match status" value="1"/>
</dbReference>
<dbReference type="InterPro" id="IPR012675">
    <property type="entry name" value="Beta-grasp_dom_sf"/>
</dbReference>
<dbReference type="InterPro" id="IPR001433">
    <property type="entry name" value="OxRdtase_FAD/NAD-bd"/>
</dbReference>
<protein>
    <submittedName>
        <fullName evidence="6">NAD(P)H dependent flavin oxidoreductase family protein</fullName>
    </submittedName>
</protein>
<reference evidence="6" key="1">
    <citation type="submission" date="2022-09" db="EMBL/GenBank/DDBJ databases">
        <title>Intensive care unit water sources are persistently colonized with multi-drug resistant bacteria and are the site of extensive horizontal gene transfer of antibiotic resistance genes.</title>
        <authorList>
            <person name="Diorio-Toth L."/>
        </authorList>
    </citation>
    <scope>NUCLEOTIDE SEQUENCE</scope>
    <source>
        <strain evidence="6">GD03676</strain>
    </source>
</reference>
<keyword evidence="2" id="KW-0411">Iron-sulfur</keyword>
<dbReference type="Gene3D" id="2.40.30.10">
    <property type="entry name" value="Translation factors"/>
    <property type="match status" value="1"/>
</dbReference>
<dbReference type="CDD" id="cd01066">
    <property type="entry name" value="APP_MetAP"/>
    <property type="match status" value="1"/>
</dbReference>
<dbReference type="InterPro" id="IPR050415">
    <property type="entry name" value="MRET"/>
</dbReference>
<dbReference type="Gene3D" id="3.40.50.80">
    <property type="entry name" value="Nucleotide-binding domain of ferredoxin-NADP reductase (FNR) module"/>
    <property type="match status" value="1"/>
</dbReference>
<dbReference type="Pfam" id="PF00175">
    <property type="entry name" value="NAD_binding_1"/>
    <property type="match status" value="1"/>
</dbReference>
<dbReference type="EMBL" id="JAOCKG010000002">
    <property type="protein sequence ID" value="MDH2049767.1"/>
    <property type="molecule type" value="Genomic_DNA"/>
</dbReference>
<comment type="caution">
    <text evidence="6">The sequence shown here is derived from an EMBL/GenBank/DDBJ whole genome shotgun (WGS) entry which is preliminary data.</text>
</comment>
<accession>A0AA42W9B2</accession>
<dbReference type="SUPFAM" id="SSF63380">
    <property type="entry name" value="Riboflavin synthase domain-like"/>
    <property type="match status" value="1"/>
</dbReference>
<dbReference type="InterPro" id="IPR000994">
    <property type="entry name" value="Pept_M24"/>
</dbReference>
<keyword evidence="2" id="KW-0001">2Fe-2S</keyword>
<dbReference type="InterPro" id="IPR017938">
    <property type="entry name" value="Riboflavin_synthase-like_b-brl"/>
</dbReference>
<evidence type="ECO:0000259" key="4">
    <source>
        <dbReference type="PROSITE" id="PS51085"/>
    </source>
</evidence>
<dbReference type="CDD" id="cd00207">
    <property type="entry name" value="fer2"/>
    <property type="match status" value="1"/>
</dbReference>
<dbReference type="PANTHER" id="PTHR47354:SF5">
    <property type="entry name" value="PROTEIN RFBI"/>
    <property type="match status" value="1"/>
</dbReference>
<dbReference type="InterPro" id="IPR017927">
    <property type="entry name" value="FAD-bd_FR_type"/>
</dbReference>
<proteinExistence type="predicted"/>
<dbReference type="SUPFAM" id="SSF55920">
    <property type="entry name" value="Creatinase/aminopeptidase"/>
    <property type="match status" value="1"/>
</dbReference>
<dbReference type="Gene3D" id="3.90.230.10">
    <property type="entry name" value="Creatinase/methionine aminopeptidase superfamily"/>
    <property type="match status" value="1"/>
</dbReference>
<evidence type="ECO:0000256" key="1">
    <source>
        <dbReference type="ARBA" id="ARBA00001974"/>
    </source>
</evidence>
<feature type="domain" description="2Fe-2S ferredoxin-type" evidence="4">
    <location>
        <begin position="1"/>
        <end position="91"/>
    </location>
</feature>
<dbReference type="SUPFAM" id="SSF54292">
    <property type="entry name" value="2Fe-2S ferredoxin-like"/>
    <property type="match status" value="1"/>
</dbReference>
<dbReference type="GO" id="GO:0016491">
    <property type="term" value="F:oxidoreductase activity"/>
    <property type="evidence" value="ECO:0007669"/>
    <property type="project" value="InterPro"/>
</dbReference>
<dbReference type="InterPro" id="IPR008333">
    <property type="entry name" value="Cbr1-like_FAD-bd_dom"/>
</dbReference>
<dbReference type="PROSITE" id="PS51085">
    <property type="entry name" value="2FE2S_FER_2"/>
    <property type="match status" value="1"/>
</dbReference>
<dbReference type="InterPro" id="IPR039261">
    <property type="entry name" value="FNR_nucleotide-bd"/>
</dbReference>
<dbReference type="InterPro" id="IPR036010">
    <property type="entry name" value="2Fe-2S_ferredoxin-like_sf"/>
</dbReference>
<dbReference type="InterPro" id="IPR006058">
    <property type="entry name" value="2Fe2S_fd_BS"/>
</dbReference>
<dbReference type="GO" id="GO:0051537">
    <property type="term" value="F:2 iron, 2 sulfur cluster binding"/>
    <property type="evidence" value="ECO:0007669"/>
    <property type="project" value="UniProtKB-KW"/>
</dbReference>
<dbReference type="Proteomes" id="UP001161276">
    <property type="component" value="Unassembled WGS sequence"/>
</dbReference>
<keyword evidence="2" id="KW-0408">Iron</keyword>
<dbReference type="PRINTS" id="PR00410">
    <property type="entry name" value="PHEHYDRXLASE"/>
</dbReference>
<dbReference type="AlphaFoldDB" id="A0AA42W9B2"/>
<dbReference type="Gene3D" id="3.10.20.30">
    <property type="match status" value="1"/>
</dbReference>
<keyword evidence="2" id="KW-0479">Metal-binding</keyword>
<comment type="cofactor">
    <cofactor evidence="1">
        <name>FAD</name>
        <dbReference type="ChEBI" id="CHEBI:57692"/>
    </cofactor>
</comment>
<evidence type="ECO:0000259" key="5">
    <source>
        <dbReference type="PROSITE" id="PS51384"/>
    </source>
</evidence>
<organism evidence="6 7">
    <name type="scientific">Achromobacter marplatensis</name>
    <dbReference type="NCBI Taxonomy" id="470868"/>
    <lineage>
        <taxon>Bacteria</taxon>
        <taxon>Pseudomonadati</taxon>
        <taxon>Pseudomonadota</taxon>
        <taxon>Betaproteobacteria</taxon>
        <taxon>Burkholderiales</taxon>
        <taxon>Alcaligenaceae</taxon>
        <taxon>Achromobacter</taxon>
    </lineage>
</organism>
<dbReference type="InterPro" id="IPR036005">
    <property type="entry name" value="Creatinase/aminopeptidase-like"/>
</dbReference>
<dbReference type="Pfam" id="PF00970">
    <property type="entry name" value="FAD_binding_6"/>
    <property type="match status" value="1"/>
</dbReference>
<evidence type="ECO:0000256" key="3">
    <source>
        <dbReference type="SAM" id="MobiDB-lite"/>
    </source>
</evidence>
<feature type="region of interest" description="Disordered" evidence="3">
    <location>
        <begin position="331"/>
        <end position="353"/>
    </location>
</feature>
<dbReference type="InterPro" id="IPR001041">
    <property type="entry name" value="2Fe-2S_ferredoxin-type"/>
</dbReference>
<dbReference type="RefSeq" id="WP_280026015.1">
    <property type="nucleotide sequence ID" value="NZ_JAOCKG010000002.1"/>
</dbReference>
<evidence type="ECO:0000313" key="6">
    <source>
        <dbReference type="EMBL" id="MDH2049767.1"/>
    </source>
</evidence>
<evidence type="ECO:0000313" key="7">
    <source>
        <dbReference type="Proteomes" id="UP001161276"/>
    </source>
</evidence>
<dbReference type="PROSITE" id="PS51384">
    <property type="entry name" value="FAD_FR"/>
    <property type="match status" value="1"/>
</dbReference>
<dbReference type="PANTHER" id="PTHR47354">
    <property type="entry name" value="NADH OXIDOREDUCTASE HCR"/>
    <property type="match status" value="1"/>
</dbReference>
<sequence length="574" mass="62120">MTSSYTITLPAGAFATDGQASILDAALADGTPVPFSCQRGECGSCRAQVLAGRFERIVPPTERSYVPADDELLMCQCRAASDLTLRFPHWTAPAKAPQPVRASVVSRRPLTTDVTELIIEVPGDASFDYQPGQHVRWLLDDGSHRCFSIASLPTAGGPQRLAFHIRRTPAGTFTNQLLPALTPGDTVTLDGPHGACVWPATRPDGIDHLVLLATGTGFAGVFPILMAALDSRSMQRVTLYWGGRTPEDCYASGLLNALQGKDGVFRWHPVVSGDVSADGSHTRYVQDVAAEAGHDWSRTMVYACGNGAMVRAAQARLREMGLPEGRFQSEAFLPSGSTGPARASAGQPPHPWERVSERFTLDGILDARRRSMDAVREIAALMTPGITTGEAIALADQHLQRMGASHNWHPTYIRFGPDSQSPAVQPTDRCRTLGENDIFVVDIGPVWDGYEGDYGDTFVTGADADQQRCAQAARDVFQRARLAWLDGLTGQALYDLADVYAHEYGCALVHDIAGHRVSDFPHALYGKHRLANADFIPGDGIWVLEIQVRDLASPIGAFYEDVLLRPLTLPPLTA</sequence>
<gene>
    <name evidence="6" type="ORF">N5K24_05150</name>
</gene>
<dbReference type="PROSITE" id="PS00197">
    <property type="entry name" value="2FE2S_FER_1"/>
    <property type="match status" value="1"/>
</dbReference>
<name>A0AA42W9B2_9BURK</name>
<feature type="domain" description="FAD-binding FR-type" evidence="5">
    <location>
        <begin position="97"/>
        <end position="199"/>
    </location>
</feature>
<dbReference type="Pfam" id="PF00111">
    <property type="entry name" value="Fer2"/>
    <property type="match status" value="1"/>
</dbReference>
<dbReference type="Pfam" id="PF00557">
    <property type="entry name" value="Peptidase_M24"/>
    <property type="match status" value="1"/>
</dbReference>
<evidence type="ECO:0000256" key="2">
    <source>
        <dbReference type="ARBA" id="ARBA00022714"/>
    </source>
</evidence>